<evidence type="ECO:0000313" key="10">
    <source>
        <dbReference type="Proteomes" id="UP000308730"/>
    </source>
</evidence>
<keyword evidence="10" id="KW-1185">Reference proteome</keyword>
<dbReference type="PANTHER" id="PTHR45629:SF7">
    <property type="entry name" value="DNA EXCISION REPAIR PROTEIN ERCC-6-RELATED"/>
    <property type="match status" value="1"/>
</dbReference>
<dbReference type="GO" id="GO:0005634">
    <property type="term" value="C:nucleus"/>
    <property type="evidence" value="ECO:0007669"/>
    <property type="project" value="UniProtKB-SubCell"/>
</dbReference>
<evidence type="ECO:0008006" key="11">
    <source>
        <dbReference type="Google" id="ProtNLM"/>
    </source>
</evidence>
<evidence type="ECO:0000256" key="6">
    <source>
        <dbReference type="SAM" id="MobiDB-lite"/>
    </source>
</evidence>
<dbReference type="InterPro" id="IPR049730">
    <property type="entry name" value="SNF2/RAD54-like_C"/>
</dbReference>
<reference evidence="9 10" key="1">
    <citation type="submission" date="2019-02" db="EMBL/GenBank/DDBJ databases">
        <title>Genome sequencing of the rare red list fungi Antrodiella citrinella (Flaviporus citrinellus).</title>
        <authorList>
            <person name="Buettner E."/>
            <person name="Kellner H."/>
        </authorList>
    </citation>
    <scope>NUCLEOTIDE SEQUENCE [LARGE SCALE GENOMIC DNA]</scope>
    <source>
        <strain evidence="9 10">DSM 108506</strain>
    </source>
</reference>
<dbReference type="Proteomes" id="UP000308730">
    <property type="component" value="Unassembled WGS sequence"/>
</dbReference>
<evidence type="ECO:0000259" key="7">
    <source>
        <dbReference type="PROSITE" id="PS51192"/>
    </source>
</evidence>
<dbReference type="GO" id="GO:0005524">
    <property type="term" value="F:ATP binding"/>
    <property type="evidence" value="ECO:0007669"/>
    <property type="project" value="InterPro"/>
</dbReference>
<name>A0A4S4MQ76_9APHY</name>
<dbReference type="InterPro" id="IPR038718">
    <property type="entry name" value="SNF2-like_sf"/>
</dbReference>
<evidence type="ECO:0000256" key="5">
    <source>
        <dbReference type="ARBA" id="ARBA00023242"/>
    </source>
</evidence>
<proteinExistence type="predicted"/>
<feature type="region of interest" description="Disordered" evidence="6">
    <location>
        <begin position="46"/>
        <end position="102"/>
    </location>
</feature>
<comment type="caution">
    <text evidence="9">The sequence shown here is derived from an EMBL/GenBank/DDBJ whole genome shotgun (WGS) entry which is preliminary data.</text>
</comment>
<dbReference type="InterPro" id="IPR000330">
    <property type="entry name" value="SNF2_N"/>
</dbReference>
<sequence length="963" mass="108519">MADTSEKLEKAIRLAAHEAFRADSSGYDHYQHHYYSMFMRSITEPDSDPDFNPGVFVPETKKRNTSASSSTRPRTKGKRKRSDALDNIPESEMAKKKAKTVDSAVLQRQNEFVKYFVDFDIASSSEAEDTEADADDEEDPDDEKEEEEEEEDTPSPIQPRSTLIPPYAPPPAAPSAPPSKVNEEDSVTESETEPEPDDAPKPPPRPVRRVFENGVLKRKSPPVPANLPVVKKARFAEPPEDDSVTESEESVTESEPDDDDTWRTAKTRPGFVRKPSQPILGPFILDQRKNIRVPGGINTFLREYQRDGIRFFYERYDKGRGGLLGDDMGLGKTIQVISFLSAIMRKHGDKRDIDRRKDYVSILQDGRNWKQHRKLPPANAKWPTCLIIAPSSVVHNWEREFETWGYFEVGIYTGPGRAEVLKDFKMGRLDVVVTSFETARADIALLDDLAWSCIIIDEFECVVRFGLSGTVIQNKYSEMWAILEWSYPGCVGSQKQWAGYVDKPLTKGQSKSASAEEHVRAALVARILRDKVLPNHFLRRTKSIIQDQLPEKIDEVVFCPLAPTQIAVYKRIINSAPVQNMIRKDEPCDCSSGKKELSEIAFGSKVPKYGTAVLNPNFCGKWLVLQSLLKEWRKDPTSKVLIFTKSVKLLEMLEFHLLSERMPMIDQFHADPNVFIFLISTLAGGTGLNLTGANKVVIFDPNWNPAHDLQAMDRAYRFGQTRDVSVYRLLGAGSLEELIYARQLYKQQQMAVGYNASLQTRYFEGVQGDKAKQGELFGIKNIFKLHEGNATQVTVRIMRTKLCGVVAFYFCCKRTVADQCRFAFTQIERATMTNLDWAFANMKSKAKPADLRLDADVKGAGKELGELKGLETLLFDDDAPPVEKASDIQKLLSDAGIGYTHRNDQLIRDNAIEELRMAALIEERKKTRQVQKKAAKAASSSKVTGKVGVPFFSPSSLSDRCFF</sequence>
<protein>
    <recommendedName>
        <fullName evidence="11">Helicase C-terminal domain-containing protein</fullName>
    </recommendedName>
</protein>
<evidence type="ECO:0000259" key="8">
    <source>
        <dbReference type="PROSITE" id="PS51194"/>
    </source>
</evidence>
<feature type="compositionally biased region" description="Pro residues" evidence="6">
    <location>
        <begin position="166"/>
        <end position="177"/>
    </location>
</feature>
<feature type="region of interest" description="Disordered" evidence="6">
    <location>
        <begin position="124"/>
        <end position="275"/>
    </location>
</feature>
<accession>A0A4S4MQ76</accession>
<evidence type="ECO:0000313" key="9">
    <source>
        <dbReference type="EMBL" id="THH28182.1"/>
    </source>
</evidence>
<dbReference type="InterPro" id="IPR050496">
    <property type="entry name" value="SNF2_RAD54_helicase_repair"/>
</dbReference>
<dbReference type="AlphaFoldDB" id="A0A4S4MQ76"/>
<evidence type="ECO:0000256" key="4">
    <source>
        <dbReference type="ARBA" id="ARBA00022840"/>
    </source>
</evidence>
<keyword evidence="3" id="KW-0378">Hydrolase</keyword>
<dbReference type="Gene3D" id="3.40.50.10810">
    <property type="entry name" value="Tandem AAA-ATPase domain"/>
    <property type="match status" value="1"/>
</dbReference>
<dbReference type="PROSITE" id="PS51192">
    <property type="entry name" value="HELICASE_ATP_BIND_1"/>
    <property type="match status" value="1"/>
</dbReference>
<dbReference type="SMART" id="SM00487">
    <property type="entry name" value="DEXDc"/>
    <property type="match status" value="1"/>
</dbReference>
<dbReference type="SMART" id="SM00490">
    <property type="entry name" value="HELICc"/>
    <property type="match status" value="1"/>
</dbReference>
<dbReference type="OrthoDB" id="413460at2759"/>
<dbReference type="Gene3D" id="3.40.50.300">
    <property type="entry name" value="P-loop containing nucleotide triphosphate hydrolases"/>
    <property type="match status" value="1"/>
</dbReference>
<feature type="domain" description="Helicase C-terminal" evidence="8">
    <location>
        <begin position="605"/>
        <end position="764"/>
    </location>
</feature>
<evidence type="ECO:0000256" key="1">
    <source>
        <dbReference type="ARBA" id="ARBA00004123"/>
    </source>
</evidence>
<dbReference type="InterPro" id="IPR001650">
    <property type="entry name" value="Helicase_C-like"/>
</dbReference>
<dbReference type="Pfam" id="PF00271">
    <property type="entry name" value="Helicase_C"/>
    <property type="match status" value="1"/>
</dbReference>
<feature type="domain" description="Helicase ATP-binding" evidence="7">
    <location>
        <begin position="313"/>
        <end position="489"/>
    </location>
</feature>
<dbReference type="InterPro" id="IPR014001">
    <property type="entry name" value="Helicase_ATP-bd"/>
</dbReference>
<evidence type="ECO:0000256" key="3">
    <source>
        <dbReference type="ARBA" id="ARBA00022801"/>
    </source>
</evidence>
<keyword evidence="2" id="KW-0547">Nucleotide-binding</keyword>
<feature type="compositionally biased region" description="Acidic residues" evidence="6">
    <location>
        <begin position="184"/>
        <end position="197"/>
    </location>
</feature>
<gene>
    <name evidence="9" type="ORF">EUX98_g6002</name>
</gene>
<comment type="subcellular location">
    <subcellularLocation>
        <location evidence="1">Nucleus</location>
    </subcellularLocation>
</comment>
<dbReference type="SUPFAM" id="SSF52540">
    <property type="entry name" value="P-loop containing nucleoside triphosphate hydrolases"/>
    <property type="match status" value="2"/>
</dbReference>
<keyword evidence="5" id="KW-0539">Nucleus</keyword>
<feature type="compositionally biased region" description="Acidic residues" evidence="6">
    <location>
        <begin position="126"/>
        <end position="153"/>
    </location>
</feature>
<dbReference type="PROSITE" id="PS51194">
    <property type="entry name" value="HELICASE_CTER"/>
    <property type="match status" value="1"/>
</dbReference>
<dbReference type="InterPro" id="IPR027417">
    <property type="entry name" value="P-loop_NTPase"/>
</dbReference>
<dbReference type="GO" id="GO:0016787">
    <property type="term" value="F:hydrolase activity"/>
    <property type="evidence" value="ECO:0007669"/>
    <property type="project" value="UniProtKB-KW"/>
</dbReference>
<dbReference type="CDD" id="cd18793">
    <property type="entry name" value="SF2_C_SNF"/>
    <property type="match status" value="1"/>
</dbReference>
<evidence type="ECO:0000256" key="2">
    <source>
        <dbReference type="ARBA" id="ARBA00022741"/>
    </source>
</evidence>
<dbReference type="Pfam" id="PF00176">
    <property type="entry name" value="SNF2-rel_dom"/>
    <property type="match status" value="1"/>
</dbReference>
<keyword evidence="4" id="KW-0067">ATP-binding</keyword>
<dbReference type="EMBL" id="SGPM01000197">
    <property type="protein sequence ID" value="THH28182.1"/>
    <property type="molecule type" value="Genomic_DNA"/>
</dbReference>
<feature type="compositionally biased region" description="Acidic residues" evidence="6">
    <location>
        <begin position="238"/>
        <end position="260"/>
    </location>
</feature>
<dbReference type="FunFam" id="3.40.50.10810:FF:000019">
    <property type="entry name" value="DNA excision repair protein ERCC-6-like 2 isoform X1"/>
    <property type="match status" value="1"/>
</dbReference>
<dbReference type="PANTHER" id="PTHR45629">
    <property type="entry name" value="SNF2/RAD54 FAMILY MEMBER"/>
    <property type="match status" value="1"/>
</dbReference>
<organism evidence="9 10">
    <name type="scientific">Antrodiella citrinella</name>
    <dbReference type="NCBI Taxonomy" id="2447956"/>
    <lineage>
        <taxon>Eukaryota</taxon>
        <taxon>Fungi</taxon>
        <taxon>Dikarya</taxon>
        <taxon>Basidiomycota</taxon>
        <taxon>Agaricomycotina</taxon>
        <taxon>Agaricomycetes</taxon>
        <taxon>Polyporales</taxon>
        <taxon>Steccherinaceae</taxon>
        <taxon>Antrodiella</taxon>
    </lineage>
</organism>